<dbReference type="InterPro" id="IPR051476">
    <property type="entry name" value="Bac_ResReg_Asp_Phosphatase"/>
</dbReference>
<name>A0A0V7ZQ31_9CYAN</name>
<feature type="repeat" description="TPR" evidence="6">
    <location>
        <begin position="783"/>
        <end position="816"/>
    </location>
</feature>
<sequence>MTKTLEAVVRRRWLPPEYAVREVVAFERRFGKKHLALACHAALPLILTPELVNLIRINFLDTEDISWIAESDLLLSPLCRPIQEDIYEVEPCVREVLLVELEEKFPWRRPFQLAEFLHFYLDKQPDWKLRAELTRTQKWIAKAYLDPDTTIQEITQELEKSLPEENPVLGLSGQSYFPHLVEILAEPLERTNLWDEHQYLVNTTRALAKLLAGEREGLREEVEVEEVGKGELILISPGIGQLLQDPENEPQPTTSPNFFAYDEAWVGRESLINNLISRIRGSCRLLVLVGITGIGKTALGERLAVESKDWFEDWNNYLQENFDNQEQSADFGSVAARLLEKCGEPITSEEHKDTQRLLNRLVRHLQENRYLIQIDSLDTILEGNEEEGWSDFIDEWWVKFFEDFLKRDFCKSSIILTSLDFPQQIEEKGHRFQNFLYFQPVSGLEKPEQLALFGNTGLDVNNEAEGRPFLERIGQAYEGHPLALRVIAGEIVNHPFNKNVLAYWKKYGNEVEEVEKAIEEAISGRFTVGADDQYNLHKYTRDLRRNVKSRLENTFNRLKTQVPDAYKLLLETSVYRGSVPEDFWLSHLEDWDIDEEAQEKALNILRDRYLVEELIDENNQVMLKQHNLIRGVSLEHLKQLDKLDEEEEADISNQNDREEDLTNLEIPPDRQSILTKLGIEPEFVKSIQPRWKRQGYRAVVNWLTKYKPQPDASNLEKVTGLLESFYHLCELEDWETASKILVSHLETPTQEELYNQLGTWGYYYQQINLCKKLIHKLNYKLDIELLTTFGNSYYALGDYSIAINYLEQSLKTAQQIDDYLSKSNALVSLGKVYEALGDYSRAIKLNEQSLSITKEINNRKGEAQALINLGVVYYDIANYVKSMSYSEQGLSIAIEINDKQSEGIALGNLGNVSLALGQYQKAIYYYQQYLAMAREIGDRLNEGRCLGTLGNAYKSLGEYKRAIEYYQQSLIIAKEIGDRRGEGEALYNLGNTFIQLNQYSEALKYLQASLTIFSMIGSRANEAKTLKSLAQLYQNTGNLNLALEYCDQGLAIATELQIPLAEECQKLKNQLMEQD</sequence>
<dbReference type="Pfam" id="PF13424">
    <property type="entry name" value="TPR_12"/>
    <property type="match status" value="2"/>
</dbReference>
<evidence type="ECO:0000256" key="2">
    <source>
        <dbReference type="ARBA" id="ARBA00022490"/>
    </source>
</evidence>
<dbReference type="SUPFAM" id="SSF48452">
    <property type="entry name" value="TPR-like"/>
    <property type="match status" value="2"/>
</dbReference>
<evidence type="ECO:0000256" key="6">
    <source>
        <dbReference type="PROSITE-ProRule" id="PRU00339"/>
    </source>
</evidence>
<evidence type="ECO:0000313" key="7">
    <source>
        <dbReference type="EMBL" id="KST66732.1"/>
    </source>
</evidence>
<dbReference type="Proteomes" id="UP000053372">
    <property type="component" value="Unassembled WGS sequence"/>
</dbReference>
<dbReference type="InterPro" id="IPR019734">
    <property type="entry name" value="TPR_rpt"/>
</dbReference>
<dbReference type="InterPro" id="IPR027417">
    <property type="entry name" value="P-loop_NTPase"/>
</dbReference>
<dbReference type="GO" id="GO:0005737">
    <property type="term" value="C:cytoplasm"/>
    <property type="evidence" value="ECO:0007669"/>
    <property type="project" value="UniProtKB-SubCell"/>
</dbReference>
<keyword evidence="4 6" id="KW-0802">TPR repeat</keyword>
<dbReference type="PANTHER" id="PTHR46630">
    <property type="entry name" value="TETRATRICOPEPTIDE REPEAT PROTEIN 29"/>
    <property type="match status" value="1"/>
</dbReference>
<dbReference type="PRINTS" id="PR00364">
    <property type="entry name" value="DISEASERSIST"/>
</dbReference>
<dbReference type="PROSITE" id="PS50005">
    <property type="entry name" value="TPR"/>
    <property type="match status" value="4"/>
</dbReference>
<gene>
    <name evidence="7" type="ORF">BC008_26435</name>
</gene>
<dbReference type="InterPro" id="IPR011990">
    <property type="entry name" value="TPR-like_helical_dom_sf"/>
</dbReference>
<feature type="repeat" description="TPR" evidence="6">
    <location>
        <begin position="823"/>
        <end position="856"/>
    </location>
</feature>
<protein>
    <submittedName>
        <fullName evidence="7">Uncharacterized protein</fullName>
    </submittedName>
</protein>
<evidence type="ECO:0000256" key="1">
    <source>
        <dbReference type="ARBA" id="ARBA00004496"/>
    </source>
</evidence>
<dbReference type="SUPFAM" id="SSF52540">
    <property type="entry name" value="P-loop containing nucleoside triphosphate hydrolases"/>
    <property type="match status" value="1"/>
</dbReference>
<evidence type="ECO:0000256" key="3">
    <source>
        <dbReference type="ARBA" id="ARBA00022737"/>
    </source>
</evidence>
<dbReference type="RefSeq" id="WP_058183760.1">
    <property type="nucleotide sequence ID" value="NZ_LMTZ01000094.1"/>
</dbReference>
<evidence type="ECO:0000256" key="5">
    <source>
        <dbReference type="ARBA" id="ARBA00038253"/>
    </source>
</evidence>
<organism evidence="7 8">
    <name type="scientific">Mastigocoleus testarum BC008</name>
    <dbReference type="NCBI Taxonomy" id="371196"/>
    <lineage>
        <taxon>Bacteria</taxon>
        <taxon>Bacillati</taxon>
        <taxon>Cyanobacteriota</taxon>
        <taxon>Cyanophyceae</taxon>
        <taxon>Nostocales</taxon>
        <taxon>Hapalosiphonaceae</taxon>
        <taxon>Mastigocoleus</taxon>
    </lineage>
</organism>
<comment type="similarity">
    <text evidence="5">Belongs to the Rap family.</text>
</comment>
<evidence type="ECO:0000313" key="8">
    <source>
        <dbReference type="Proteomes" id="UP000053372"/>
    </source>
</evidence>
<dbReference type="Gene3D" id="1.25.40.10">
    <property type="entry name" value="Tetratricopeptide repeat domain"/>
    <property type="match status" value="1"/>
</dbReference>
<reference evidence="7 8" key="1">
    <citation type="journal article" date="2015" name="Genome Announc.">
        <title>Draft Genome of the Euendolithic (true boring) Cyanobacterium Mastigocoleus testarum strain BC008.</title>
        <authorList>
            <person name="Guida B.S."/>
            <person name="Garcia-Pichel F."/>
        </authorList>
    </citation>
    <scope>NUCLEOTIDE SEQUENCE [LARGE SCALE GENOMIC DNA]</scope>
    <source>
        <strain evidence="7 8">BC008</strain>
    </source>
</reference>
<evidence type="ECO:0000256" key="4">
    <source>
        <dbReference type="ARBA" id="ARBA00022803"/>
    </source>
</evidence>
<keyword evidence="8" id="KW-1185">Reference proteome</keyword>
<dbReference type="PANTHER" id="PTHR46630:SF1">
    <property type="entry name" value="TETRATRICOPEPTIDE REPEAT PROTEIN 29"/>
    <property type="match status" value="1"/>
</dbReference>
<keyword evidence="2" id="KW-0963">Cytoplasm</keyword>
<keyword evidence="3" id="KW-0677">Repeat</keyword>
<accession>A0A0V7ZQ31</accession>
<dbReference type="Pfam" id="PF13181">
    <property type="entry name" value="TPR_8"/>
    <property type="match status" value="1"/>
</dbReference>
<dbReference type="SMART" id="SM00028">
    <property type="entry name" value="TPR"/>
    <property type="match status" value="7"/>
</dbReference>
<proteinExistence type="inferred from homology"/>
<feature type="repeat" description="TPR" evidence="6">
    <location>
        <begin position="943"/>
        <end position="976"/>
    </location>
</feature>
<dbReference type="AlphaFoldDB" id="A0A0V7ZQ31"/>
<comment type="subcellular location">
    <subcellularLocation>
        <location evidence="1">Cytoplasm</location>
    </subcellularLocation>
</comment>
<dbReference type="Gene3D" id="3.40.50.300">
    <property type="entry name" value="P-loop containing nucleotide triphosphate hydrolases"/>
    <property type="match status" value="1"/>
</dbReference>
<comment type="caution">
    <text evidence="7">The sequence shown here is derived from an EMBL/GenBank/DDBJ whole genome shotgun (WGS) entry which is preliminary data.</text>
</comment>
<dbReference type="EMBL" id="LMTZ01000094">
    <property type="protein sequence ID" value="KST66732.1"/>
    <property type="molecule type" value="Genomic_DNA"/>
</dbReference>
<feature type="repeat" description="TPR" evidence="6">
    <location>
        <begin position="983"/>
        <end position="1016"/>
    </location>
</feature>